<protein>
    <submittedName>
        <fullName evidence="1">GNAT family N-acetyltransferase</fullName>
    </submittedName>
</protein>
<dbReference type="SUPFAM" id="SSF55729">
    <property type="entry name" value="Acyl-CoA N-acyltransferases (Nat)"/>
    <property type="match status" value="1"/>
</dbReference>
<dbReference type="AlphaFoldDB" id="A0A2K1E5A2"/>
<keyword evidence="1" id="KW-0808">Transferase</keyword>
<dbReference type="OrthoDB" id="240921at2"/>
<sequence length="384" mass="45853">MIKFKIFDTSDKLPNDWDSLGPHDIYLQRNYLQALEKASPNNISSYYIGFYNDDVLIGIALVQRVQLYLNDIFRNHKDSCFQERFKNVISRILKGNILVVGNITHTGQHGIYFDTQKMPYDTFLKCLFEALNDLKTHIRSKHGKKIRAVLMKDYFLNETIHDYSTVLSNFGLTKVSVQPNMIMDVRSHWKTFDEYIGNLHKKYRDRYKTARKKSRQIIKRELDINAIQEQSKSMYELYKNVSDNARINTFILPQDHFLIYKKQLGDQFKVYGYYFKNELIGFYSLILNQPYLETYFLGYDTAYQYKNQLYLNMLYDMAQYGIENKFKHIVYARTAMEIKSSIGAKPLKMVMYLKHTNWLLNTLLKYIFQFMNPSTEWQERHPFK</sequence>
<evidence type="ECO:0000313" key="1">
    <source>
        <dbReference type="EMBL" id="PNQ75443.1"/>
    </source>
</evidence>
<dbReference type="Proteomes" id="UP000236641">
    <property type="component" value="Unassembled WGS sequence"/>
</dbReference>
<proteinExistence type="predicted"/>
<reference evidence="1 2" key="1">
    <citation type="submission" date="2018-01" db="EMBL/GenBank/DDBJ databases">
        <title>The draft genome of Hanstruepera neustonica JCM19743.</title>
        <authorList>
            <person name="He R.-H."/>
            <person name="Du Z.-J."/>
        </authorList>
    </citation>
    <scope>NUCLEOTIDE SEQUENCE [LARGE SCALE GENOMIC DNA]</scope>
    <source>
        <strain evidence="1 2">JCM19743</strain>
    </source>
</reference>
<comment type="caution">
    <text evidence="1">The sequence shown here is derived from an EMBL/GenBank/DDBJ whole genome shotgun (WGS) entry which is preliminary data.</text>
</comment>
<dbReference type="EMBL" id="POWF01000001">
    <property type="protein sequence ID" value="PNQ75443.1"/>
    <property type="molecule type" value="Genomic_DNA"/>
</dbReference>
<gene>
    <name evidence="1" type="ORF">C1T31_01330</name>
</gene>
<accession>A0A2K1E5A2</accession>
<name>A0A2K1E5A2_9FLAO</name>
<organism evidence="1 2">
    <name type="scientific">Hanstruepera neustonica</name>
    <dbReference type="NCBI Taxonomy" id="1445657"/>
    <lineage>
        <taxon>Bacteria</taxon>
        <taxon>Pseudomonadati</taxon>
        <taxon>Bacteroidota</taxon>
        <taxon>Flavobacteriia</taxon>
        <taxon>Flavobacteriales</taxon>
        <taxon>Flavobacteriaceae</taxon>
        <taxon>Hanstruepera</taxon>
    </lineage>
</organism>
<evidence type="ECO:0000313" key="2">
    <source>
        <dbReference type="Proteomes" id="UP000236641"/>
    </source>
</evidence>
<dbReference type="GO" id="GO:0016740">
    <property type="term" value="F:transferase activity"/>
    <property type="evidence" value="ECO:0007669"/>
    <property type="project" value="UniProtKB-KW"/>
</dbReference>
<dbReference type="InterPro" id="IPR016181">
    <property type="entry name" value="Acyl_CoA_acyltransferase"/>
</dbReference>
<keyword evidence="2" id="KW-1185">Reference proteome</keyword>